<feature type="region of interest" description="Disordered" evidence="1">
    <location>
        <begin position="99"/>
        <end position="123"/>
    </location>
</feature>
<reference evidence="2" key="1">
    <citation type="journal article" date="2023" name="Genome Biol. Evol.">
        <title>First Whole Genome Sequence and Flow Cytometry Genome Size Data for the Lichen-Forming Fungus Ramalina farinacea (Ascomycota).</title>
        <authorList>
            <person name="Llewellyn T."/>
            <person name="Mian S."/>
            <person name="Hill R."/>
            <person name="Leitch I.J."/>
            <person name="Gaya E."/>
        </authorList>
    </citation>
    <scope>NUCLEOTIDE SEQUENCE</scope>
    <source>
        <strain evidence="2">LIQ254RAFAR</strain>
    </source>
</reference>
<name>A0AA43QKF7_9LECA</name>
<accession>A0AA43QKF7</accession>
<proteinExistence type="predicted"/>
<evidence type="ECO:0000313" key="2">
    <source>
        <dbReference type="EMBL" id="MDI1488140.1"/>
    </source>
</evidence>
<dbReference type="EMBL" id="JAPUFD010000007">
    <property type="protein sequence ID" value="MDI1488140.1"/>
    <property type="molecule type" value="Genomic_DNA"/>
</dbReference>
<gene>
    <name evidence="2" type="ORF">OHK93_007414</name>
</gene>
<comment type="caution">
    <text evidence="2">The sequence shown here is derived from an EMBL/GenBank/DDBJ whole genome shotgun (WGS) entry which is preliminary data.</text>
</comment>
<feature type="compositionally biased region" description="Basic residues" evidence="1">
    <location>
        <begin position="100"/>
        <end position="114"/>
    </location>
</feature>
<organism evidence="2 3">
    <name type="scientific">Ramalina farinacea</name>
    <dbReference type="NCBI Taxonomy" id="258253"/>
    <lineage>
        <taxon>Eukaryota</taxon>
        <taxon>Fungi</taxon>
        <taxon>Dikarya</taxon>
        <taxon>Ascomycota</taxon>
        <taxon>Pezizomycotina</taxon>
        <taxon>Lecanoromycetes</taxon>
        <taxon>OSLEUM clade</taxon>
        <taxon>Lecanoromycetidae</taxon>
        <taxon>Lecanorales</taxon>
        <taxon>Lecanorineae</taxon>
        <taxon>Ramalinaceae</taxon>
        <taxon>Ramalina</taxon>
    </lineage>
</organism>
<dbReference type="Proteomes" id="UP001161017">
    <property type="component" value="Unassembled WGS sequence"/>
</dbReference>
<protein>
    <submittedName>
        <fullName evidence="2">Uncharacterized protein</fullName>
    </submittedName>
</protein>
<dbReference type="AlphaFoldDB" id="A0AA43QKF7"/>
<evidence type="ECO:0000256" key="1">
    <source>
        <dbReference type="SAM" id="MobiDB-lite"/>
    </source>
</evidence>
<sequence length="123" mass="13904">MAAEQVWYLNMARLAVLADIYQIEGLGEDIIDVLVTGSFVKPPQWPVIDFIYANTPASSNLRRWLVAWATERIDCIWFCKKTTNLAPIPEYASDVAKAFGRQKSRKKGSHHHQKANGQNTGEE</sequence>
<keyword evidence="3" id="KW-1185">Reference proteome</keyword>
<evidence type="ECO:0000313" key="3">
    <source>
        <dbReference type="Proteomes" id="UP001161017"/>
    </source>
</evidence>